<dbReference type="InterPro" id="IPR000477">
    <property type="entry name" value="RT_dom"/>
</dbReference>
<evidence type="ECO:0000259" key="1">
    <source>
        <dbReference type="PROSITE" id="PS50878"/>
    </source>
</evidence>
<organism evidence="2">
    <name type="scientific">Lygus hesperus</name>
    <name type="common">Western plant bug</name>
    <dbReference type="NCBI Taxonomy" id="30085"/>
    <lineage>
        <taxon>Eukaryota</taxon>
        <taxon>Metazoa</taxon>
        <taxon>Ecdysozoa</taxon>
        <taxon>Arthropoda</taxon>
        <taxon>Hexapoda</taxon>
        <taxon>Insecta</taxon>
        <taxon>Pterygota</taxon>
        <taxon>Neoptera</taxon>
        <taxon>Paraneoptera</taxon>
        <taxon>Hemiptera</taxon>
        <taxon>Heteroptera</taxon>
        <taxon>Panheteroptera</taxon>
        <taxon>Cimicomorpha</taxon>
        <taxon>Miridae</taxon>
        <taxon>Mirini</taxon>
        <taxon>Lygus</taxon>
    </lineage>
</organism>
<accession>A0A0A9XYH0</accession>
<name>A0A0A9XYH0_LYGHE</name>
<dbReference type="Pfam" id="PF00078">
    <property type="entry name" value="RVT_1"/>
    <property type="match status" value="1"/>
</dbReference>
<feature type="domain" description="Reverse transcriptase" evidence="1">
    <location>
        <begin position="1"/>
        <end position="197"/>
    </location>
</feature>
<feature type="non-terminal residue" evidence="2">
    <location>
        <position position="1"/>
    </location>
</feature>
<reference evidence="2" key="2">
    <citation type="submission" date="2014-07" db="EMBL/GenBank/DDBJ databases">
        <authorList>
            <person name="Hull J."/>
        </authorList>
    </citation>
    <scope>NUCLEOTIDE SEQUENCE</scope>
</reference>
<keyword evidence="2" id="KW-0695">RNA-directed DNA polymerase</keyword>
<dbReference type="AlphaFoldDB" id="A0A0A9XYH0"/>
<dbReference type="GO" id="GO:0003964">
    <property type="term" value="F:RNA-directed DNA polymerase activity"/>
    <property type="evidence" value="ECO:0007669"/>
    <property type="project" value="UniProtKB-KW"/>
</dbReference>
<evidence type="ECO:0000313" key="2">
    <source>
        <dbReference type="EMBL" id="JAG23908.1"/>
    </source>
</evidence>
<sequence length="197" mass="22066">LESNNFIFKNQFGFREGKTCEDAIFWVTNFINGKLDQGEKPIAIFLDLQKAFDTVNHKILLKTLNEAGLSGSVLQFFHNYLQNRTQVTKINSISSSKLPITDGVPQGTVLGPTLFLLYINNVFKLNTPGEIVSFADDTVLLVSGKTWDESYQLAEEALNTVKSFLDNHLLLLNQTKTSYISFTSTSKTPKQPKTLIP</sequence>
<dbReference type="PANTHER" id="PTHR33332">
    <property type="entry name" value="REVERSE TRANSCRIPTASE DOMAIN-CONTAINING PROTEIN"/>
    <property type="match status" value="1"/>
</dbReference>
<proteinExistence type="predicted"/>
<dbReference type="PROSITE" id="PS50878">
    <property type="entry name" value="RT_POL"/>
    <property type="match status" value="1"/>
</dbReference>
<reference evidence="2" key="1">
    <citation type="journal article" date="2014" name="PLoS ONE">
        <title>Transcriptome-Based Identification of ABC Transporters in the Western Tarnished Plant Bug Lygus hesperus.</title>
        <authorList>
            <person name="Hull J.J."/>
            <person name="Chaney K."/>
            <person name="Geib S.M."/>
            <person name="Fabrick J.A."/>
            <person name="Brent C.S."/>
            <person name="Walsh D."/>
            <person name="Lavine L.C."/>
        </authorList>
    </citation>
    <scope>NUCLEOTIDE SEQUENCE</scope>
</reference>
<keyword evidence="2" id="KW-0808">Transferase</keyword>
<dbReference type="SUPFAM" id="SSF56672">
    <property type="entry name" value="DNA/RNA polymerases"/>
    <property type="match status" value="1"/>
</dbReference>
<protein>
    <submittedName>
        <fullName evidence="2">Putative RNA-directed DNA polymerase from transposon BS</fullName>
    </submittedName>
</protein>
<keyword evidence="2" id="KW-0548">Nucleotidyltransferase</keyword>
<dbReference type="CDD" id="cd01650">
    <property type="entry name" value="RT_nLTR_like"/>
    <property type="match status" value="1"/>
</dbReference>
<gene>
    <name evidence="2" type="primary">RTase_112</name>
    <name evidence="2" type="ORF">CM83_34522</name>
</gene>
<dbReference type="InterPro" id="IPR043502">
    <property type="entry name" value="DNA/RNA_pol_sf"/>
</dbReference>
<dbReference type="EMBL" id="GBHO01019696">
    <property type="protein sequence ID" value="JAG23908.1"/>
    <property type="molecule type" value="Transcribed_RNA"/>
</dbReference>